<sequence length="225" mass="26132">MLLHLAIVTPSLEQSSEWDYRARVMLLLQQILFHSIPRTTFAPMRTIQKAAYKNGKRFYQRIKSVNICRVEISPHHRLSSHSIKILDDASHVLRPKLLSRYKDVLSDHYDPQKEGLWIMCAANNVQVPKVVRGWGRRRILQAIVEELRERGFDRHGKRLETRHEEATELGQQEKTDRLEVLVGTLHIGAQPKILLAEHTEVRRQAGLIADEVLRICGWSTELDQQ</sequence>
<keyword evidence="2" id="KW-1185">Reference proteome</keyword>
<name>A0ABR4ADN4_9LECA</name>
<reference evidence="1 2" key="1">
    <citation type="submission" date="2024-09" db="EMBL/GenBank/DDBJ databases">
        <title>Rethinking Asexuality: The Enigmatic Case of Functional Sexual Genes in Lepraria (Stereocaulaceae).</title>
        <authorList>
            <person name="Doellman M."/>
            <person name="Sun Y."/>
            <person name="Barcenas-Pena A."/>
            <person name="Lumbsch H.T."/>
            <person name="Grewe F."/>
        </authorList>
    </citation>
    <scope>NUCLEOTIDE SEQUENCE [LARGE SCALE GENOMIC DNA]</scope>
    <source>
        <strain evidence="1 2">Mercado 3170</strain>
    </source>
</reference>
<protein>
    <submittedName>
        <fullName evidence="1">Uncharacterized protein</fullName>
    </submittedName>
</protein>
<gene>
    <name evidence="1" type="ORF">N7G274_004406</name>
</gene>
<dbReference type="Proteomes" id="UP001590950">
    <property type="component" value="Unassembled WGS sequence"/>
</dbReference>
<proteinExistence type="predicted"/>
<comment type="caution">
    <text evidence="1">The sequence shown here is derived from an EMBL/GenBank/DDBJ whole genome shotgun (WGS) entry which is preliminary data.</text>
</comment>
<evidence type="ECO:0000313" key="1">
    <source>
        <dbReference type="EMBL" id="KAL2042647.1"/>
    </source>
</evidence>
<accession>A0ABR4ADN4</accession>
<evidence type="ECO:0000313" key="2">
    <source>
        <dbReference type="Proteomes" id="UP001590950"/>
    </source>
</evidence>
<organism evidence="1 2">
    <name type="scientific">Stereocaulon virgatum</name>
    <dbReference type="NCBI Taxonomy" id="373712"/>
    <lineage>
        <taxon>Eukaryota</taxon>
        <taxon>Fungi</taxon>
        <taxon>Dikarya</taxon>
        <taxon>Ascomycota</taxon>
        <taxon>Pezizomycotina</taxon>
        <taxon>Lecanoromycetes</taxon>
        <taxon>OSLEUM clade</taxon>
        <taxon>Lecanoromycetidae</taxon>
        <taxon>Lecanorales</taxon>
        <taxon>Lecanorineae</taxon>
        <taxon>Stereocaulaceae</taxon>
        <taxon>Stereocaulon</taxon>
    </lineage>
</organism>
<dbReference type="EMBL" id="JBEFKJ010000013">
    <property type="protein sequence ID" value="KAL2042647.1"/>
    <property type="molecule type" value="Genomic_DNA"/>
</dbReference>